<dbReference type="GO" id="GO:0008173">
    <property type="term" value="F:RNA methyltransferase activity"/>
    <property type="evidence" value="ECO:0007669"/>
    <property type="project" value="UniProtKB-UniRule"/>
</dbReference>
<dbReference type="InterPro" id="IPR010675">
    <property type="entry name" value="Bin3_C"/>
</dbReference>
<protein>
    <recommendedName>
        <fullName evidence="6">RNA methyltransferase</fullName>
        <ecNumber evidence="6">2.1.1.-</ecNumber>
    </recommendedName>
</protein>
<keyword evidence="2 6" id="KW-0489">Methyltransferase</keyword>
<dbReference type="GO" id="GO:0032259">
    <property type="term" value="P:methylation"/>
    <property type="evidence" value="ECO:0007669"/>
    <property type="project" value="UniProtKB-KW"/>
</dbReference>
<comment type="similarity">
    <text evidence="1 6">Belongs to the methyltransferase superfamily.</text>
</comment>
<name>A0A2P2K2R8_RHIMU</name>
<dbReference type="InterPro" id="IPR039772">
    <property type="entry name" value="Bin3-like"/>
</dbReference>
<evidence type="ECO:0000256" key="3">
    <source>
        <dbReference type="ARBA" id="ARBA00022679"/>
    </source>
</evidence>
<dbReference type="InterPro" id="IPR029063">
    <property type="entry name" value="SAM-dependent_MTases_sf"/>
</dbReference>
<accession>A0A2P2K2R8</accession>
<feature type="compositionally biased region" description="Basic and acidic residues" evidence="7">
    <location>
        <begin position="40"/>
        <end position="52"/>
    </location>
</feature>
<proteinExistence type="inferred from homology"/>
<evidence type="ECO:0000259" key="8">
    <source>
        <dbReference type="PROSITE" id="PS51515"/>
    </source>
</evidence>
<dbReference type="SUPFAM" id="SSF53335">
    <property type="entry name" value="S-adenosyl-L-methionine-dependent methyltransferases"/>
    <property type="match status" value="1"/>
</dbReference>
<keyword evidence="4 5" id="KW-0949">S-adenosyl-L-methionine</keyword>
<feature type="compositionally biased region" description="Basic and acidic residues" evidence="7">
    <location>
        <begin position="172"/>
        <end position="190"/>
    </location>
</feature>
<evidence type="ECO:0000256" key="5">
    <source>
        <dbReference type="PROSITE-ProRule" id="PRU00848"/>
    </source>
</evidence>
<dbReference type="GO" id="GO:0040031">
    <property type="term" value="P:snRNA modification"/>
    <property type="evidence" value="ECO:0007669"/>
    <property type="project" value="TreeGrafter"/>
</dbReference>
<feature type="compositionally biased region" description="Basic residues" evidence="7">
    <location>
        <begin position="11"/>
        <end position="22"/>
    </location>
</feature>
<feature type="compositionally biased region" description="Polar residues" evidence="7">
    <location>
        <begin position="53"/>
        <end position="65"/>
    </location>
</feature>
<dbReference type="GO" id="GO:0017069">
    <property type="term" value="F:snRNA binding"/>
    <property type="evidence" value="ECO:0007669"/>
    <property type="project" value="TreeGrafter"/>
</dbReference>
<dbReference type="EMBL" id="GGEC01019541">
    <property type="protein sequence ID" value="MBX00025.1"/>
    <property type="molecule type" value="Transcribed_RNA"/>
</dbReference>
<dbReference type="CDD" id="cd02440">
    <property type="entry name" value="AdoMet_MTases"/>
    <property type="match status" value="1"/>
</dbReference>
<feature type="compositionally biased region" description="Basic and acidic residues" evidence="7">
    <location>
        <begin position="1"/>
        <end position="10"/>
    </location>
</feature>
<dbReference type="InterPro" id="IPR024160">
    <property type="entry name" value="BIN3_SAM-bd_dom"/>
</dbReference>
<evidence type="ECO:0000256" key="7">
    <source>
        <dbReference type="SAM" id="MobiDB-lite"/>
    </source>
</evidence>
<evidence type="ECO:0000256" key="6">
    <source>
        <dbReference type="RuleBase" id="RU367087"/>
    </source>
</evidence>
<evidence type="ECO:0000313" key="9">
    <source>
        <dbReference type="EMBL" id="MBX00025.1"/>
    </source>
</evidence>
<dbReference type="AlphaFoldDB" id="A0A2P2K2R8"/>
<dbReference type="GO" id="GO:0008171">
    <property type="term" value="F:O-methyltransferase activity"/>
    <property type="evidence" value="ECO:0007669"/>
    <property type="project" value="UniProtKB-UniRule"/>
</dbReference>
<sequence length="332" mass="38423">MVEFEKEEKKKNKKKEKKKRKVAEKTKPEITAEEEEDNGDKEKKSLKMDKSQIKTAQRQQENISNNKKKRKGVFPYGNYRNYYGYRIGKEMEEDPRLRVLKREWFQGKDCLDIGCNSGIITLHIAKKFHCHSICGIDIDNDLIQEAYWNLRNIVRKENSGKISIKSSTLGVPEKENCPEQKETASLEQKETASNGIPPGRELSAIVSFRKENFVDSPCPPKEHYDTILCLSVTKWIHLNWGDDGLLTLFSKIWTLLRPGGILVLEPQPWRSYESKHLVSETAAMNYRAIMFRPECFQEILLDKIGFRMVEDITSGLSGSKTGFDRPIFAFHK</sequence>
<feature type="region of interest" description="Disordered" evidence="7">
    <location>
        <begin position="1"/>
        <end position="72"/>
    </location>
</feature>
<reference evidence="9" key="1">
    <citation type="submission" date="2018-02" db="EMBL/GenBank/DDBJ databases">
        <title>Rhizophora mucronata_Transcriptome.</title>
        <authorList>
            <person name="Meera S.P."/>
            <person name="Sreeshan A."/>
            <person name="Augustine A."/>
        </authorList>
    </citation>
    <scope>NUCLEOTIDE SEQUENCE</scope>
    <source>
        <tissue evidence="9">Leaf</tissue>
    </source>
</reference>
<dbReference type="PANTHER" id="PTHR12315:SF0">
    <property type="entry name" value="7SK SNRNA METHYLPHOSPHATE CAPPING ENZYME"/>
    <property type="match status" value="1"/>
</dbReference>
<keyword evidence="3 6" id="KW-0808">Transferase</keyword>
<evidence type="ECO:0000256" key="4">
    <source>
        <dbReference type="ARBA" id="ARBA00022691"/>
    </source>
</evidence>
<dbReference type="PANTHER" id="PTHR12315">
    <property type="entry name" value="BICOID-INTERACTING PROTEIN RELATED"/>
    <property type="match status" value="1"/>
</dbReference>
<dbReference type="Gene3D" id="3.40.50.150">
    <property type="entry name" value="Vaccinia Virus protein VP39"/>
    <property type="match status" value="1"/>
</dbReference>
<evidence type="ECO:0000256" key="1">
    <source>
        <dbReference type="ARBA" id="ARBA00008361"/>
    </source>
</evidence>
<dbReference type="EC" id="2.1.1.-" evidence="6"/>
<evidence type="ECO:0000256" key="2">
    <source>
        <dbReference type="ARBA" id="ARBA00022603"/>
    </source>
</evidence>
<feature type="domain" description="Bin3-type SAM" evidence="8">
    <location>
        <begin position="94"/>
        <end position="332"/>
    </location>
</feature>
<organism evidence="9">
    <name type="scientific">Rhizophora mucronata</name>
    <name type="common">Asiatic mangrove</name>
    <dbReference type="NCBI Taxonomy" id="61149"/>
    <lineage>
        <taxon>Eukaryota</taxon>
        <taxon>Viridiplantae</taxon>
        <taxon>Streptophyta</taxon>
        <taxon>Embryophyta</taxon>
        <taxon>Tracheophyta</taxon>
        <taxon>Spermatophyta</taxon>
        <taxon>Magnoliopsida</taxon>
        <taxon>eudicotyledons</taxon>
        <taxon>Gunneridae</taxon>
        <taxon>Pentapetalae</taxon>
        <taxon>rosids</taxon>
        <taxon>fabids</taxon>
        <taxon>Malpighiales</taxon>
        <taxon>Rhizophoraceae</taxon>
        <taxon>Rhizophora</taxon>
    </lineage>
</organism>
<dbReference type="Pfam" id="PF06859">
    <property type="entry name" value="Bin3"/>
    <property type="match status" value="1"/>
</dbReference>
<dbReference type="PROSITE" id="PS51515">
    <property type="entry name" value="BIN3_SAM"/>
    <property type="match status" value="1"/>
</dbReference>
<feature type="region of interest" description="Disordered" evidence="7">
    <location>
        <begin position="171"/>
        <end position="194"/>
    </location>
</feature>